<evidence type="ECO:0000313" key="1">
    <source>
        <dbReference type="EMBL" id="KAI3690683.1"/>
    </source>
</evidence>
<comment type="caution">
    <text evidence="1">The sequence shown here is derived from an EMBL/GenBank/DDBJ whole genome shotgun (WGS) entry which is preliminary data.</text>
</comment>
<organism evidence="1 2">
    <name type="scientific">Cichorium intybus</name>
    <name type="common">Chicory</name>
    <dbReference type="NCBI Taxonomy" id="13427"/>
    <lineage>
        <taxon>Eukaryota</taxon>
        <taxon>Viridiplantae</taxon>
        <taxon>Streptophyta</taxon>
        <taxon>Embryophyta</taxon>
        <taxon>Tracheophyta</taxon>
        <taxon>Spermatophyta</taxon>
        <taxon>Magnoliopsida</taxon>
        <taxon>eudicotyledons</taxon>
        <taxon>Gunneridae</taxon>
        <taxon>Pentapetalae</taxon>
        <taxon>asterids</taxon>
        <taxon>campanulids</taxon>
        <taxon>Asterales</taxon>
        <taxon>Asteraceae</taxon>
        <taxon>Cichorioideae</taxon>
        <taxon>Cichorieae</taxon>
        <taxon>Cichoriinae</taxon>
        <taxon>Cichorium</taxon>
    </lineage>
</organism>
<evidence type="ECO:0000313" key="2">
    <source>
        <dbReference type="Proteomes" id="UP001055811"/>
    </source>
</evidence>
<keyword evidence="2" id="KW-1185">Reference proteome</keyword>
<reference evidence="2" key="1">
    <citation type="journal article" date="2022" name="Mol. Ecol. Resour.">
        <title>The genomes of chicory, endive, great burdock and yacon provide insights into Asteraceae palaeo-polyploidization history and plant inulin production.</title>
        <authorList>
            <person name="Fan W."/>
            <person name="Wang S."/>
            <person name="Wang H."/>
            <person name="Wang A."/>
            <person name="Jiang F."/>
            <person name="Liu H."/>
            <person name="Zhao H."/>
            <person name="Xu D."/>
            <person name="Zhang Y."/>
        </authorList>
    </citation>
    <scope>NUCLEOTIDE SEQUENCE [LARGE SCALE GENOMIC DNA]</scope>
    <source>
        <strain evidence="2">cv. Punajuju</strain>
    </source>
</reference>
<reference evidence="1 2" key="2">
    <citation type="journal article" date="2022" name="Mol. Ecol. Resour.">
        <title>The genomes of chicory, endive, great burdock and yacon provide insights into Asteraceae paleo-polyploidization history and plant inulin production.</title>
        <authorList>
            <person name="Fan W."/>
            <person name="Wang S."/>
            <person name="Wang H."/>
            <person name="Wang A."/>
            <person name="Jiang F."/>
            <person name="Liu H."/>
            <person name="Zhao H."/>
            <person name="Xu D."/>
            <person name="Zhang Y."/>
        </authorList>
    </citation>
    <scope>NUCLEOTIDE SEQUENCE [LARGE SCALE GENOMIC DNA]</scope>
    <source>
        <strain evidence="2">cv. Punajuju</strain>
        <tissue evidence="1">Leaves</tissue>
    </source>
</reference>
<name>A0ACB8YZE4_CICIN</name>
<proteinExistence type="predicted"/>
<gene>
    <name evidence="1" type="ORF">L2E82_48886</name>
</gene>
<dbReference type="Proteomes" id="UP001055811">
    <property type="component" value="Linkage Group LG09"/>
</dbReference>
<sequence>MEKSKTNMEETATKIGRLETDVLQFMQDFRDSNHSNNDRMTKVIQGFVDTLKAEKEALATLRSDLRKENSDLASSLEAKFEKLREDLAMENEVMDLLASKTTKIQLLKTHLKNTTAVLSSAVSQTQAVRNCVTKIDTYICRMVEEDNPVLTPYLCGHITNKLHPVLLLLSKIHGVSEYVAIPKQEGYEKTKDESNNDNEHEKVEEKKKEKEKEDENDNVSDVSKEDQGDGSKKATESPIQQPKFSTVTNVKKPGTEDSGDDIQKPKSDWFEKMNIGDTTTGPSKRKKKKIGEDDVDEEVEISEAAKLARAAREKELDDLLRISRKLDVEDAAKHEAAVELKTRRSLFPDWDYETMKEEAITRQFRTGCSRIALTTSEIK</sequence>
<dbReference type="EMBL" id="CM042017">
    <property type="protein sequence ID" value="KAI3690683.1"/>
    <property type="molecule type" value="Genomic_DNA"/>
</dbReference>
<accession>A0ACB8YZE4</accession>
<protein>
    <submittedName>
        <fullName evidence="1">Uncharacterized protein</fullName>
    </submittedName>
</protein>